<sequence length="708" mass="77517">MLVFLLLIPLCHTMHHRSCLPFLFLLGALAPAASAQTLPPNLLLDDTFDDNRQGWRVAADANGSFALEGGTYRVRNQQGVSLELKTLPLNLGADYALEATVQLQGEGRGGLFWGAADDDNGNVFALENDGRSYVIGRWQKGKWEELRPATAVPGNAGGKPHTLRVLVRGNEARYYIDGTEVWKQAGLRTYGTDLGPYASRQAELRLDRLRAWHKASIRLAPDLPLTMQREHLGVAINEPDVRETNPRVSPDGRQLYFARDVQQGTTQNLDVFVAQRQPDGRYADVQPLGKPLNNEGNNAVESITPDGNTALLMNLYKPDGSSRPERGASVARRRPDGSWGTPEQVRFRALPPAAERADYCLAASGNVMLLALDAPTHPQKCDLYVSHQTPKGDWTEPKPLGGTINTPGDDYAPYLAPDGRTLYFASSGHPGFGGDDIFVTTRLDETWTKWSPPLNLGPGINTLQDDGYFSVTASGDHSFLVGTNDRGNYDLYRVALPPALRPKATVLVRGRTLDARTNQPIVADIKVELQPKGTAAGEARAATAGRFQLTLPGGSTYVVRATATGYLPTTEPLDLSSNAQYSEISRDILLAPLSAGQRIALNNLFFQQSKPDLLPTSQPELDRLVQVLKDNPELKIRLEGHTDNQGDPKLNVKLSEERVQHVQQYLVGQGIAAARLQTVGFGGSKPVAPNDNEYNRRKNRRVELVVVE</sequence>
<dbReference type="InterPro" id="IPR008969">
    <property type="entry name" value="CarboxyPept-like_regulatory"/>
</dbReference>
<dbReference type="SUPFAM" id="SSF49785">
    <property type="entry name" value="Galactose-binding domain-like"/>
    <property type="match status" value="1"/>
</dbReference>
<dbReference type="PANTHER" id="PTHR30329">
    <property type="entry name" value="STATOR ELEMENT OF FLAGELLAR MOTOR COMPLEX"/>
    <property type="match status" value="1"/>
</dbReference>
<evidence type="ECO:0000259" key="7">
    <source>
        <dbReference type="PROSITE" id="PS51123"/>
    </source>
</evidence>
<dbReference type="SUPFAM" id="SSF82171">
    <property type="entry name" value="DPP6 N-terminal domain-like"/>
    <property type="match status" value="1"/>
</dbReference>
<reference evidence="8 9" key="1">
    <citation type="submission" date="2015-11" db="EMBL/GenBank/DDBJ databases">
        <title>Solirubrum puertoriconensis gen. nov. an environmental bacteria isolated in Puerto Rico.</title>
        <authorList>
            <person name="Cuebas-Irizarry M.F."/>
            <person name="Montalvo-Rodriguez R."/>
        </authorList>
    </citation>
    <scope>NUCLEOTIDE SEQUENCE [LARGE SCALE GENOMIC DNA]</scope>
    <source>
        <strain evidence="8 9">MC1A</strain>
    </source>
</reference>
<feature type="region of interest" description="Disordered" evidence="5">
    <location>
        <begin position="318"/>
        <end position="343"/>
    </location>
</feature>
<dbReference type="SUPFAM" id="SSF103088">
    <property type="entry name" value="OmpA-like"/>
    <property type="match status" value="1"/>
</dbReference>
<keyword evidence="9" id="KW-1185">Reference proteome</keyword>
<feature type="domain" description="OmpA-like" evidence="7">
    <location>
        <begin position="593"/>
        <end position="708"/>
    </location>
</feature>
<evidence type="ECO:0000256" key="4">
    <source>
        <dbReference type="PROSITE-ProRule" id="PRU00473"/>
    </source>
</evidence>
<evidence type="ECO:0000313" key="8">
    <source>
        <dbReference type="EMBL" id="KUG06961.1"/>
    </source>
</evidence>
<proteinExistence type="predicted"/>
<dbReference type="InterPro" id="IPR011659">
    <property type="entry name" value="WD40"/>
</dbReference>
<feature type="chain" id="PRO_5040908097" description="OmpA-like domain-containing protein" evidence="6">
    <location>
        <begin position="36"/>
        <end position="708"/>
    </location>
</feature>
<dbReference type="InterPro" id="IPR036737">
    <property type="entry name" value="OmpA-like_sf"/>
</dbReference>
<dbReference type="PANTHER" id="PTHR30329:SF21">
    <property type="entry name" value="LIPOPROTEIN YIAD-RELATED"/>
    <property type="match status" value="1"/>
</dbReference>
<accession>A0A9X0HJE5</accession>
<dbReference type="SUPFAM" id="SSF49464">
    <property type="entry name" value="Carboxypeptidase regulatory domain-like"/>
    <property type="match status" value="1"/>
</dbReference>
<dbReference type="CDD" id="cd07185">
    <property type="entry name" value="OmpA_C-like"/>
    <property type="match status" value="1"/>
</dbReference>
<dbReference type="InterPro" id="IPR050330">
    <property type="entry name" value="Bact_OuterMem_StrucFunc"/>
</dbReference>
<keyword evidence="6" id="KW-0732">Signal</keyword>
<dbReference type="Gene3D" id="3.30.1330.60">
    <property type="entry name" value="OmpA-like domain"/>
    <property type="match status" value="1"/>
</dbReference>
<evidence type="ECO:0000256" key="6">
    <source>
        <dbReference type="SAM" id="SignalP"/>
    </source>
</evidence>
<evidence type="ECO:0000256" key="1">
    <source>
        <dbReference type="ARBA" id="ARBA00004442"/>
    </source>
</evidence>
<organism evidence="8 9">
    <name type="scientific">Solirubrum puertoriconensis</name>
    <dbReference type="NCBI Taxonomy" id="1751427"/>
    <lineage>
        <taxon>Bacteria</taxon>
        <taxon>Pseudomonadati</taxon>
        <taxon>Bacteroidota</taxon>
        <taxon>Cytophagia</taxon>
        <taxon>Cytophagales</taxon>
    </lineage>
</organism>
<dbReference type="EMBL" id="LNAL01000008">
    <property type="protein sequence ID" value="KUG06961.1"/>
    <property type="molecule type" value="Genomic_DNA"/>
</dbReference>
<dbReference type="Pfam" id="PF07676">
    <property type="entry name" value="PD40"/>
    <property type="match status" value="2"/>
</dbReference>
<dbReference type="AlphaFoldDB" id="A0A9X0HJE5"/>
<dbReference type="Proteomes" id="UP000054223">
    <property type="component" value="Unassembled WGS sequence"/>
</dbReference>
<comment type="caution">
    <text evidence="8">The sequence shown here is derived from an EMBL/GenBank/DDBJ whole genome shotgun (WGS) entry which is preliminary data.</text>
</comment>
<evidence type="ECO:0000256" key="2">
    <source>
        <dbReference type="ARBA" id="ARBA00023136"/>
    </source>
</evidence>
<keyword evidence="2 4" id="KW-0472">Membrane</keyword>
<evidence type="ECO:0000313" key="9">
    <source>
        <dbReference type="Proteomes" id="UP000054223"/>
    </source>
</evidence>
<gene>
    <name evidence="8" type="ORF">ASU33_06465</name>
</gene>
<name>A0A9X0HJE5_SOLP1</name>
<dbReference type="PRINTS" id="PR01021">
    <property type="entry name" value="OMPADOMAIN"/>
</dbReference>
<dbReference type="GO" id="GO:0009279">
    <property type="term" value="C:cell outer membrane"/>
    <property type="evidence" value="ECO:0007669"/>
    <property type="project" value="UniProtKB-SubCell"/>
</dbReference>
<dbReference type="InterPro" id="IPR006664">
    <property type="entry name" value="OMP_bac"/>
</dbReference>
<dbReference type="Gene3D" id="2.60.40.1120">
    <property type="entry name" value="Carboxypeptidase-like, regulatory domain"/>
    <property type="match status" value="1"/>
</dbReference>
<dbReference type="InterPro" id="IPR008979">
    <property type="entry name" value="Galactose-bd-like_sf"/>
</dbReference>
<keyword evidence="3" id="KW-0998">Cell outer membrane</keyword>
<dbReference type="Gene3D" id="2.60.120.560">
    <property type="entry name" value="Exo-inulinase, domain 1"/>
    <property type="match status" value="1"/>
</dbReference>
<evidence type="ECO:0000256" key="3">
    <source>
        <dbReference type="ARBA" id="ARBA00023237"/>
    </source>
</evidence>
<feature type="signal peptide" evidence="6">
    <location>
        <begin position="1"/>
        <end position="35"/>
    </location>
</feature>
<evidence type="ECO:0000256" key="5">
    <source>
        <dbReference type="SAM" id="MobiDB-lite"/>
    </source>
</evidence>
<protein>
    <recommendedName>
        <fullName evidence="7">OmpA-like domain-containing protein</fullName>
    </recommendedName>
</protein>
<comment type="subcellular location">
    <subcellularLocation>
        <location evidence="1">Cell outer membrane</location>
    </subcellularLocation>
</comment>
<dbReference type="PROSITE" id="PS51123">
    <property type="entry name" value="OMPA_2"/>
    <property type="match status" value="1"/>
</dbReference>
<dbReference type="InterPro" id="IPR006665">
    <property type="entry name" value="OmpA-like"/>
</dbReference>
<dbReference type="Pfam" id="PF00691">
    <property type="entry name" value="OmpA"/>
    <property type="match status" value="1"/>
</dbReference>